<evidence type="ECO:0000313" key="2">
    <source>
        <dbReference type="EMBL" id="VDK27368.1"/>
    </source>
</evidence>
<dbReference type="EMBL" id="UYRS01005997">
    <property type="protein sequence ID" value="VDK27368.1"/>
    <property type="molecule type" value="Genomic_DNA"/>
</dbReference>
<feature type="region of interest" description="Disordered" evidence="1">
    <location>
        <begin position="75"/>
        <end position="94"/>
    </location>
</feature>
<reference evidence="4" key="1">
    <citation type="submission" date="2017-02" db="UniProtKB">
        <authorList>
            <consortium name="WormBaseParasite"/>
        </authorList>
    </citation>
    <scope>IDENTIFICATION</scope>
</reference>
<reference evidence="2 3" key="2">
    <citation type="submission" date="2018-11" db="EMBL/GenBank/DDBJ databases">
        <authorList>
            <consortium name="Pathogen Informatics"/>
        </authorList>
    </citation>
    <scope>NUCLEOTIDE SEQUENCE [LARGE SCALE GENOMIC DNA]</scope>
</reference>
<evidence type="ECO:0000313" key="4">
    <source>
        <dbReference type="WBParaSite" id="TASK_0000312601-mRNA-1"/>
    </source>
</evidence>
<organism evidence="4">
    <name type="scientific">Taenia asiatica</name>
    <name type="common">Asian tapeworm</name>
    <dbReference type="NCBI Taxonomy" id="60517"/>
    <lineage>
        <taxon>Eukaryota</taxon>
        <taxon>Metazoa</taxon>
        <taxon>Spiralia</taxon>
        <taxon>Lophotrochozoa</taxon>
        <taxon>Platyhelminthes</taxon>
        <taxon>Cestoda</taxon>
        <taxon>Eucestoda</taxon>
        <taxon>Cyclophyllidea</taxon>
        <taxon>Taeniidae</taxon>
        <taxon>Taenia</taxon>
    </lineage>
</organism>
<protein>
    <submittedName>
        <fullName evidence="2 4">Uncharacterized protein</fullName>
    </submittedName>
</protein>
<gene>
    <name evidence="2" type="ORF">TASK_LOCUS3127</name>
</gene>
<accession>A0A0R3W0D2</accession>
<name>A0A0R3W0D2_TAEAS</name>
<evidence type="ECO:0000256" key="1">
    <source>
        <dbReference type="SAM" id="MobiDB-lite"/>
    </source>
</evidence>
<dbReference type="WBParaSite" id="TASK_0000312601-mRNA-1">
    <property type="protein sequence ID" value="TASK_0000312601-mRNA-1"/>
    <property type="gene ID" value="TASK_0000312601"/>
</dbReference>
<sequence>MAAGSDTEEIKSAVLYQLSYPDSQRATHPTPTGHLPTRQAHLLLTQAMCFRTYPPLNPQERCHARLLPLPPPPPASYCSCSPRSPVRRASGAST</sequence>
<dbReference type="Proteomes" id="UP000282613">
    <property type="component" value="Unassembled WGS sequence"/>
</dbReference>
<dbReference type="AlphaFoldDB" id="A0A0R3W0D2"/>
<proteinExistence type="predicted"/>
<evidence type="ECO:0000313" key="3">
    <source>
        <dbReference type="Proteomes" id="UP000282613"/>
    </source>
</evidence>
<keyword evidence="3" id="KW-1185">Reference proteome</keyword>